<proteinExistence type="inferred from homology"/>
<evidence type="ECO:0000259" key="3">
    <source>
        <dbReference type="Pfam" id="PF02397"/>
    </source>
</evidence>
<dbReference type="STRING" id="224999.GCA_001485475_00574"/>
<evidence type="ECO:0000313" key="4">
    <source>
        <dbReference type="EMBL" id="GAQ24575.1"/>
    </source>
</evidence>
<dbReference type="OrthoDB" id="9808602at2"/>
<name>A0A0U9HKI0_9FIRM</name>
<keyword evidence="4" id="KW-0808">Transferase</keyword>
<dbReference type="RefSeq" id="WP_059031628.1">
    <property type="nucleotide sequence ID" value="NZ_BSDN01000009.1"/>
</dbReference>
<keyword evidence="5" id="KW-1185">Reference proteome</keyword>
<evidence type="ECO:0000313" key="5">
    <source>
        <dbReference type="Proteomes" id="UP000062160"/>
    </source>
</evidence>
<dbReference type="Pfam" id="PF02397">
    <property type="entry name" value="Bac_transf"/>
    <property type="match status" value="1"/>
</dbReference>
<evidence type="ECO:0000256" key="2">
    <source>
        <dbReference type="SAM" id="Phobius"/>
    </source>
</evidence>
<reference evidence="4" key="1">
    <citation type="journal article" date="2016" name="Genome Announc.">
        <title>Draft Genome Sequence of the Syntrophic Lactate-Degrading Bacterium Tepidanaerobacter syntrophicus JLT.</title>
        <authorList>
            <person name="Matsuura N."/>
            <person name="Ohashi A."/>
            <person name="Tourlousse D.M."/>
            <person name="Sekiguchi Y."/>
        </authorList>
    </citation>
    <scope>NUCLEOTIDE SEQUENCE [LARGE SCALE GENOMIC DNA]</scope>
    <source>
        <strain evidence="4">JL</strain>
    </source>
</reference>
<keyword evidence="2" id="KW-0472">Membrane</keyword>
<dbReference type="AlphaFoldDB" id="A0A0U9HKI0"/>
<keyword evidence="2" id="KW-1133">Transmembrane helix</keyword>
<dbReference type="PANTHER" id="PTHR30576">
    <property type="entry name" value="COLANIC BIOSYNTHESIS UDP-GLUCOSE LIPID CARRIER TRANSFERASE"/>
    <property type="match status" value="1"/>
</dbReference>
<evidence type="ECO:0000256" key="1">
    <source>
        <dbReference type="ARBA" id="ARBA00006464"/>
    </source>
</evidence>
<accession>A0A0U9HKI0</accession>
<feature type="transmembrane region" description="Helical" evidence="2">
    <location>
        <begin position="12"/>
        <end position="33"/>
    </location>
</feature>
<dbReference type="EMBL" id="DF976999">
    <property type="protein sequence ID" value="GAQ24575.1"/>
    <property type="molecule type" value="Genomic_DNA"/>
</dbReference>
<dbReference type="PANTHER" id="PTHR30576:SF10">
    <property type="entry name" value="SLL5057 PROTEIN"/>
    <property type="match status" value="1"/>
</dbReference>
<dbReference type="GO" id="GO:0016780">
    <property type="term" value="F:phosphotransferase activity, for other substituted phosphate groups"/>
    <property type="evidence" value="ECO:0007669"/>
    <property type="project" value="TreeGrafter"/>
</dbReference>
<gene>
    <name evidence="4" type="ORF">TSYNT_5422</name>
</gene>
<organism evidence="4">
    <name type="scientific">Tepidanaerobacter syntrophicus</name>
    <dbReference type="NCBI Taxonomy" id="224999"/>
    <lineage>
        <taxon>Bacteria</taxon>
        <taxon>Bacillati</taxon>
        <taxon>Bacillota</taxon>
        <taxon>Clostridia</taxon>
        <taxon>Thermosediminibacterales</taxon>
        <taxon>Tepidanaerobacteraceae</taxon>
        <taxon>Tepidanaerobacter</taxon>
    </lineage>
</organism>
<feature type="domain" description="Bacterial sugar transferase" evidence="3">
    <location>
        <begin position="7"/>
        <end position="184"/>
    </location>
</feature>
<dbReference type="InterPro" id="IPR003362">
    <property type="entry name" value="Bact_transf"/>
</dbReference>
<sequence length="199" mass="22977">MYRKYIKRLLDYILAVVLLVALSPIMLLAAIAIKLEDPKGLVLFKQERVGKNGRIFKIYKFRTMKVDNKAEKNFDSSKDAERITFIGKILRRTKIDELPQLFNVVKGDMALVGPRPTIKIQVDNYTSREMRRLKVRPGMTGLAQVNGNVALPWDKRIEYDVFYVDNYSVILDIKILLKTIAIILFGEKHFKKEITKAST</sequence>
<comment type="similarity">
    <text evidence="1">Belongs to the bacterial sugar transferase family.</text>
</comment>
<dbReference type="Proteomes" id="UP000062160">
    <property type="component" value="Unassembled WGS sequence"/>
</dbReference>
<keyword evidence="2" id="KW-0812">Transmembrane</keyword>
<protein>
    <submittedName>
        <fullName evidence="4">Sugar transferase</fullName>
    </submittedName>
</protein>